<evidence type="ECO:0000256" key="2">
    <source>
        <dbReference type="ARBA" id="ARBA00012552"/>
    </source>
</evidence>
<evidence type="ECO:0000256" key="7">
    <source>
        <dbReference type="ARBA" id="ARBA00022806"/>
    </source>
</evidence>
<gene>
    <name evidence="14" type="ORF">SNE40_007044</name>
</gene>
<keyword evidence="10" id="KW-0694">RNA-binding</keyword>
<dbReference type="EC" id="3.6.4.13" evidence="2"/>
<keyword evidence="5" id="KW-0547">Nucleotide-binding</keyword>
<keyword evidence="9" id="KW-0067">ATP-binding</keyword>
<dbReference type="Proteomes" id="UP001347796">
    <property type="component" value="Unassembled WGS sequence"/>
</dbReference>
<evidence type="ECO:0000259" key="13">
    <source>
        <dbReference type="PROSITE" id="PS51194"/>
    </source>
</evidence>
<sequence>MDRALIFCRTKVDCDNMENYLKKAGGAKFPCVCLHGDRKPQERKANLQAFKDGKVKFLICTDVAARGLDITGLPFVINVTLPDEKQNYIHRIGRVGRAERMGLAISLVSKVKEKVWYHSNCNNRGRGCYNTNLTDRGGCCIWYNEPQLLSDIEEHLDITIDKIDPDMKVPINEFDGKVSYGQRRKAGGSAYQGHVQFLAPTVSELAQLEKKAQTSYIDLKYKKRLQRI</sequence>
<evidence type="ECO:0000256" key="11">
    <source>
        <dbReference type="ARBA" id="ARBA00047984"/>
    </source>
</evidence>
<dbReference type="InterPro" id="IPR027417">
    <property type="entry name" value="P-loop_NTPase"/>
</dbReference>
<dbReference type="GO" id="GO:0005524">
    <property type="term" value="F:ATP binding"/>
    <property type="evidence" value="ECO:0007669"/>
    <property type="project" value="UniProtKB-KW"/>
</dbReference>
<dbReference type="FunFam" id="3.40.50.300:FF:000708">
    <property type="entry name" value="ATP-dependent RNA helicase DDX1"/>
    <property type="match status" value="1"/>
</dbReference>
<keyword evidence="8" id="KW-0269">Exonuclease</keyword>
<dbReference type="CDD" id="cd18787">
    <property type="entry name" value="SF2_C_DEAD"/>
    <property type="match status" value="1"/>
</dbReference>
<reference evidence="14 15" key="1">
    <citation type="submission" date="2024-01" db="EMBL/GenBank/DDBJ databases">
        <title>The genome of the rayed Mediterranean limpet Patella caerulea (Linnaeus, 1758).</title>
        <authorList>
            <person name="Anh-Thu Weber A."/>
            <person name="Halstead-Nussloch G."/>
        </authorList>
    </citation>
    <scope>NUCLEOTIDE SEQUENCE [LARGE SCALE GENOMIC DNA]</scope>
    <source>
        <strain evidence="14">AATW-2023a</strain>
        <tissue evidence="14">Whole specimen</tissue>
    </source>
</reference>
<dbReference type="GO" id="GO:0003723">
    <property type="term" value="F:RNA binding"/>
    <property type="evidence" value="ECO:0007669"/>
    <property type="project" value="UniProtKB-KW"/>
</dbReference>
<comment type="similarity">
    <text evidence="1">Belongs to the DEAD box helicase family. DDX1 subfamily.</text>
</comment>
<protein>
    <recommendedName>
        <fullName evidence="3">ATP-dependent RNA helicase DDX1</fullName>
        <ecNumber evidence="2">3.6.4.13</ecNumber>
    </recommendedName>
    <alternativeName>
        <fullName evidence="12">ATP-dependent RNA helicase Ddx1</fullName>
    </alternativeName>
</protein>
<dbReference type="EMBL" id="JAZGQO010000006">
    <property type="protein sequence ID" value="KAK6184601.1"/>
    <property type="molecule type" value="Genomic_DNA"/>
</dbReference>
<feature type="domain" description="Helicase C-terminal" evidence="13">
    <location>
        <begin position="1"/>
        <end position="171"/>
    </location>
</feature>
<keyword evidence="6" id="KW-0378">Hydrolase</keyword>
<evidence type="ECO:0000256" key="3">
    <source>
        <dbReference type="ARBA" id="ARBA00014916"/>
    </source>
</evidence>
<keyword evidence="4" id="KW-0540">Nuclease</keyword>
<organism evidence="14 15">
    <name type="scientific">Patella caerulea</name>
    <name type="common">Rayed Mediterranean limpet</name>
    <dbReference type="NCBI Taxonomy" id="87958"/>
    <lineage>
        <taxon>Eukaryota</taxon>
        <taxon>Metazoa</taxon>
        <taxon>Spiralia</taxon>
        <taxon>Lophotrochozoa</taxon>
        <taxon>Mollusca</taxon>
        <taxon>Gastropoda</taxon>
        <taxon>Patellogastropoda</taxon>
        <taxon>Patelloidea</taxon>
        <taxon>Patellidae</taxon>
        <taxon>Patella</taxon>
    </lineage>
</organism>
<dbReference type="InterPro" id="IPR001650">
    <property type="entry name" value="Helicase_C-like"/>
</dbReference>
<evidence type="ECO:0000313" key="15">
    <source>
        <dbReference type="Proteomes" id="UP001347796"/>
    </source>
</evidence>
<evidence type="ECO:0000256" key="5">
    <source>
        <dbReference type="ARBA" id="ARBA00022741"/>
    </source>
</evidence>
<evidence type="ECO:0000256" key="6">
    <source>
        <dbReference type="ARBA" id="ARBA00022801"/>
    </source>
</evidence>
<dbReference type="AlphaFoldDB" id="A0AAN8Q1T5"/>
<evidence type="ECO:0000256" key="1">
    <source>
        <dbReference type="ARBA" id="ARBA00008765"/>
    </source>
</evidence>
<evidence type="ECO:0000256" key="10">
    <source>
        <dbReference type="ARBA" id="ARBA00022884"/>
    </source>
</evidence>
<evidence type="ECO:0000256" key="12">
    <source>
        <dbReference type="ARBA" id="ARBA00072020"/>
    </source>
</evidence>
<accession>A0AAN8Q1T5</accession>
<keyword evidence="15" id="KW-1185">Reference proteome</keyword>
<dbReference type="SMART" id="SM00490">
    <property type="entry name" value="HELICc"/>
    <property type="match status" value="1"/>
</dbReference>
<comment type="caution">
    <text evidence="14">The sequence shown here is derived from an EMBL/GenBank/DDBJ whole genome shotgun (WGS) entry which is preliminary data.</text>
</comment>
<evidence type="ECO:0000256" key="9">
    <source>
        <dbReference type="ARBA" id="ARBA00022840"/>
    </source>
</evidence>
<evidence type="ECO:0000256" key="4">
    <source>
        <dbReference type="ARBA" id="ARBA00022722"/>
    </source>
</evidence>
<dbReference type="PANTHER" id="PTHR47958">
    <property type="entry name" value="ATP-DEPENDENT RNA HELICASE DBP3"/>
    <property type="match status" value="1"/>
</dbReference>
<keyword evidence="7" id="KW-0347">Helicase</keyword>
<evidence type="ECO:0000313" key="14">
    <source>
        <dbReference type="EMBL" id="KAK6184601.1"/>
    </source>
</evidence>
<proteinExistence type="inferred from homology"/>
<name>A0AAN8Q1T5_PATCE</name>
<dbReference type="PROSITE" id="PS51194">
    <property type="entry name" value="HELICASE_CTER"/>
    <property type="match status" value="1"/>
</dbReference>
<dbReference type="GO" id="GO:0003724">
    <property type="term" value="F:RNA helicase activity"/>
    <property type="evidence" value="ECO:0007669"/>
    <property type="project" value="UniProtKB-EC"/>
</dbReference>
<dbReference type="GO" id="GO:0004527">
    <property type="term" value="F:exonuclease activity"/>
    <property type="evidence" value="ECO:0007669"/>
    <property type="project" value="UniProtKB-KW"/>
</dbReference>
<evidence type="ECO:0000256" key="8">
    <source>
        <dbReference type="ARBA" id="ARBA00022839"/>
    </source>
</evidence>
<dbReference type="Pfam" id="PF00271">
    <property type="entry name" value="Helicase_C"/>
    <property type="match status" value="1"/>
</dbReference>
<comment type="catalytic activity">
    <reaction evidence="11">
        <text>ATP + H2O = ADP + phosphate + H(+)</text>
        <dbReference type="Rhea" id="RHEA:13065"/>
        <dbReference type="ChEBI" id="CHEBI:15377"/>
        <dbReference type="ChEBI" id="CHEBI:15378"/>
        <dbReference type="ChEBI" id="CHEBI:30616"/>
        <dbReference type="ChEBI" id="CHEBI:43474"/>
        <dbReference type="ChEBI" id="CHEBI:456216"/>
        <dbReference type="EC" id="3.6.4.13"/>
    </reaction>
</comment>
<dbReference type="Gene3D" id="3.40.50.300">
    <property type="entry name" value="P-loop containing nucleotide triphosphate hydrolases"/>
    <property type="match status" value="1"/>
</dbReference>
<dbReference type="SUPFAM" id="SSF52540">
    <property type="entry name" value="P-loop containing nucleoside triphosphate hydrolases"/>
    <property type="match status" value="1"/>
</dbReference>